<sequence length="114" mass="13440">MKKYPQQIKHQLHELAMIATEAELFLQLTELAEKFESWKQDAISSRELRHILLTYVDGPSRELFRRNRELPDDIVVADAIVRGLLNKDDIAEELWPYLQNGVQFYQDVATKNRE</sequence>
<evidence type="ECO:0000313" key="2">
    <source>
        <dbReference type="Proteomes" id="UP000030661"/>
    </source>
</evidence>
<dbReference type="AlphaFoldDB" id="A0A081BVT8"/>
<evidence type="ECO:0000313" key="1">
    <source>
        <dbReference type="EMBL" id="GAK56443.1"/>
    </source>
</evidence>
<organism evidence="1">
    <name type="scientific">Vecturithrix granuli</name>
    <dbReference type="NCBI Taxonomy" id="1499967"/>
    <lineage>
        <taxon>Bacteria</taxon>
        <taxon>Candidatus Moduliflexota</taxon>
        <taxon>Candidatus Vecturitrichia</taxon>
        <taxon>Candidatus Vecturitrichales</taxon>
        <taxon>Candidatus Vecturitrichaceae</taxon>
        <taxon>Candidatus Vecturithrix</taxon>
    </lineage>
</organism>
<gene>
    <name evidence="1" type="ORF">U27_03405</name>
</gene>
<reference evidence="1" key="1">
    <citation type="journal article" date="2015" name="PeerJ">
        <title>First genomic representation of candidate bacterial phylum KSB3 points to enhanced environmental sensing as a trigger of wastewater bulking.</title>
        <authorList>
            <person name="Sekiguchi Y."/>
            <person name="Ohashi A."/>
            <person name="Parks D.H."/>
            <person name="Yamauchi T."/>
            <person name="Tyson G.W."/>
            <person name="Hugenholtz P."/>
        </authorList>
    </citation>
    <scope>NUCLEOTIDE SEQUENCE [LARGE SCALE GENOMIC DNA]</scope>
</reference>
<dbReference type="EMBL" id="DF820464">
    <property type="protein sequence ID" value="GAK56443.1"/>
    <property type="molecule type" value="Genomic_DNA"/>
</dbReference>
<proteinExistence type="predicted"/>
<dbReference type="Proteomes" id="UP000030661">
    <property type="component" value="Unassembled WGS sequence"/>
</dbReference>
<protein>
    <submittedName>
        <fullName evidence="1">Uncharacterized protein</fullName>
    </submittedName>
</protein>
<name>A0A081BVT8_VECG1</name>
<keyword evidence="2" id="KW-1185">Reference proteome</keyword>
<dbReference type="eggNOG" id="ENOG5033BZF">
    <property type="taxonomic scope" value="Bacteria"/>
</dbReference>
<accession>A0A081BVT8</accession>
<dbReference type="HOGENOM" id="CLU_2116182_0_0_0"/>